<dbReference type="InterPro" id="IPR038610">
    <property type="entry name" value="FliK-like_C_sf"/>
</dbReference>
<feature type="compositionally biased region" description="Low complexity" evidence="1">
    <location>
        <begin position="264"/>
        <end position="279"/>
    </location>
</feature>
<feature type="domain" description="Flagellar hook-length control protein-like C-terminal" evidence="2">
    <location>
        <begin position="353"/>
        <end position="432"/>
    </location>
</feature>
<dbReference type="Proteomes" id="UP000759298">
    <property type="component" value="Unassembled WGS sequence"/>
</dbReference>
<evidence type="ECO:0000256" key="1">
    <source>
        <dbReference type="SAM" id="MobiDB-lite"/>
    </source>
</evidence>
<dbReference type="InterPro" id="IPR021136">
    <property type="entry name" value="Flagellar_hook_control-like_C"/>
</dbReference>
<dbReference type="Pfam" id="PF02120">
    <property type="entry name" value="Flg_hook"/>
    <property type="match status" value="1"/>
</dbReference>
<reference evidence="3 4" key="1">
    <citation type="submission" date="2021-07" db="EMBL/GenBank/DDBJ databases">
        <title>Alteriqipengyuania abyssalis NZ-12B nov, sp.nov isolated from deep sea sponge in pacific ocean.</title>
        <authorList>
            <person name="Tareen S."/>
            <person name="Wink J."/>
        </authorList>
    </citation>
    <scope>NUCLEOTIDE SEQUENCE [LARGE SCALE GENOMIC DNA]</scope>
    <source>
        <strain evidence="3 4">NZ-12B</strain>
    </source>
</reference>
<sequence length="480" mass="48904">MLTAPCSQQATQTTGFAGLRNMPGMILDGSQQLARPGMIPDQLAAASGMAGQALMPDPAMPPVATTVAADVAGQPVDVPLSNNPAQNAAQLADLQPSGEGEGLPTLSGVQAEGDSPATAPDEQVLDAESVSQPNPARPDPISQPTAQPIAQPIVQATPEQALEQPATPVGENADSAIEQAPVQTDAGPVPVDQPESDPDVVPSADDMPETADGVVVAMPADGVVEAVPAPPTRQPSVVSDEPTADGIAQDDSKISVSARDARQAPDAAAPRSTAAQASDNGSARDFAQLVKDNGADAAASASEGGDGAADMLTQARLDPAKPAVDTVKHAGSVPGTVSARPGEIGRELGVEIARHTRDGRDSLTIRLDPAEMGEIHIRLQFDDKGTMRAHVTAESAAALDMLRRDSGDLARALGDAGVRTDGQSFQFEARSQGRGDQQGQQNRPEAHSGANTAQSEAEGDDGAQPARAKRLGSGSLDLFA</sequence>
<comment type="caution">
    <text evidence="3">The sequence shown here is derived from an EMBL/GenBank/DDBJ whole genome shotgun (WGS) entry which is preliminary data.</text>
</comment>
<proteinExistence type="predicted"/>
<name>A0ABS7PFM4_9SPHN</name>
<protein>
    <submittedName>
        <fullName evidence="3">Flagellar hook-length control protein FliK</fullName>
    </submittedName>
</protein>
<feature type="region of interest" description="Disordered" evidence="1">
    <location>
        <begin position="223"/>
        <end position="309"/>
    </location>
</feature>
<evidence type="ECO:0000313" key="3">
    <source>
        <dbReference type="EMBL" id="MBY8337865.1"/>
    </source>
</evidence>
<accession>A0ABS7PFM4</accession>
<dbReference type="CDD" id="cd17470">
    <property type="entry name" value="T3SS_Flik_C"/>
    <property type="match status" value="1"/>
</dbReference>
<feature type="region of interest" description="Disordered" evidence="1">
    <location>
        <begin position="429"/>
        <end position="480"/>
    </location>
</feature>
<keyword evidence="3" id="KW-0966">Cell projection</keyword>
<organism evidence="3 4">
    <name type="scientific">Alteriqipengyuania abyssalis</name>
    <dbReference type="NCBI Taxonomy" id="2860200"/>
    <lineage>
        <taxon>Bacteria</taxon>
        <taxon>Pseudomonadati</taxon>
        <taxon>Pseudomonadota</taxon>
        <taxon>Alphaproteobacteria</taxon>
        <taxon>Sphingomonadales</taxon>
        <taxon>Erythrobacteraceae</taxon>
        <taxon>Alteriqipengyuania</taxon>
    </lineage>
</organism>
<keyword evidence="3" id="KW-0969">Cilium</keyword>
<dbReference type="RefSeq" id="WP_222825361.1">
    <property type="nucleotide sequence ID" value="NZ_JAHWXP010000003.1"/>
</dbReference>
<gene>
    <name evidence="3" type="ORF">KYN89_12510</name>
</gene>
<dbReference type="EMBL" id="JAHWXP010000003">
    <property type="protein sequence ID" value="MBY8337865.1"/>
    <property type="molecule type" value="Genomic_DNA"/>
</dbReference>
<dbReference type="Gene3D" id="3.30.750.140">
    <property type="match status" value="1"/>
</dbReference>
<feature type="region of interest" description="Disordered" evidence="1">
    <location>
        <begin position="95"/>
        <end position="210"/>
    </location>
</feature>
<evidence type="ECO:0000259" key="2">
    <source>
        <dbReference type="Pfam" id="PF02120"/>
    </source>
</evidence>
<evidence type="ECO:0000313" key="4">
    <source>
        <dbReference type="Proteomes" id="UP000759298"/>
    </source>
</evidence>
<feature type="compositionally biased region" description="Low complexity" evidence="1">
    <location>
        <begin position="432"/>
        <end position="441"/>
    </location>
</feature>
<keyword evidence="4" id="KW-1185">Reference proteome</keyword>
<keyword evidence="3" id="KW-0282">Flagellum</keyword>